<dbReference type="RefSeq" id="WP_073315198.1">
    <property type="nucleotide sequence ID" value="NZ_FQYP01000002.1"/>
</dbReference>
<accession>A0A1M6D3Z0</accession>
<evidence type="ECO:0000313" key="1">
    <source>
        <dbReference type="EMBL" id="SHI67967.1"/>
    </source>
</evidence>
<gene>
    <name evidence="1" type="ORF">SAMN04488508_102425</name>
</gene>
<name>A0A1M6D3Z0_9FLAO</name>
<dbReference type="STRING" id="570521.SAMN04488508_102425"/>
<organism evidence="1 2">
    <name type="scientific">Aquimarina spongiae</name>
    <dbReference type="NCBI Taxonomy" id="570521"/>
    <lineage>
        <taxon>Bacteria</taxon>
        <taxon>Pseudomonadati</taxon>
        <taxon>Bacteroidota</taxon>
        <taxon>Flavobacteriia</taxon>
        <taxon>Flavobacteriales</taxon>
        <taxon>Flavobacteriaceae</taxon>
        <taxon>Aquimarina</taxon>
    </lineage>
</organism>
<dbReference type="InterPro" id="IPR009593">
    <property type="entry name" value="DUF1203"/>
</dbReference>
<dbReference type="EMBL" id="FQYP01000002">
    <property type="protein sequence ID" value="SHI67967.1"/>
    <property type="molecule type" value="Genomic_DNA"/>
</dbReference>
<evidence type="ECO:0000313" key="2">
    <source>
        <dbReference type="Proteomes" id="UP000184432"/>
    </source>
</evidence>
<dbReference type="AlphaFoldDB" id="A0A1M6D3Z0"/>
<evidence type="ECO:0008006" key="3">
    <source>
        <dbReference type="Google" id="ProtNLM"/>
    </source>
</evidence>
<proteinExistence type="predicted"/>
<keyword evidence="2" id="KW-1185">Reference proteome</keyword>
<reference evidence="2" key="1">
    <citation type="submission" date="2016-11" db="EMBL/GenBank/DDBJ databases">
        <authorList>
            <person name="Varghese N."/>
            <person name="Submissions S."/>
        </authorList>
    </citation>
    <scope>NUCLEOTIDE SEQUENCE [LARGE SCALE GENOMIC DNA]</scope>
    <source>
        <strain evidence="2">DSM 22623</strain>
    </source>
</reference>
<protein>
    <recommendedName>
        <fullName evidence="3">DUF1203 domain-containing protein</fullName>
    </recommendedName>
</protein>
<dbReference type="Proteomes" id="UP000184432">
    <property type="component" value="Unassembled WGS sequence"/>
</dbReference>
<sequence>MNTFRIVPLSKEYVSRIKATKIDAYGYPVVEQLASGYGPCRFSLKPFEPGKDKRLLLRHSPFEIANAFDQPGPIFIHKEEVAPYQNIHVFPPEIKADTKNFPLTLIGYNEDQKMVFTQLVKDDDVDILISQIFEEHKEVSYLHARNAEAGCYICKIERA</sequence>
<dbReference type="PIRSF" id="PIRSF034110">
    <property type="entry name" value="DUF1203"/>
    <property type="match status" value="1"/>
</dbReference>
<dbReference type="OrthoDB" id="5953307at2"/>
<dbReference type="Pfam" id="PF06718">
    <property type="entry name" value="DUF1203"/>
    <property type="match status" value="1"/>
</dbReference>